<dbReference type="InterPro" id="IPR013342">
    <property type="entry name" value="Mandelate_racemase_C"/>
</dbReference>
<dbReference type="EMBL" id="JXXK01000005">
    <property type="protein sequence ID" value="KJF40583.1"/>
    <property type="molecule type" value="Genomic_DNA"/>
</dbReference>
<organism evidence="9 10">
    <name type="scientific">Ruthenibacterium lactatiformans</name>
    <dbReference type="NCBI Taxonomy" id="1550024"/>
    <lineage>
        <taxon>Bacteria</taxon>
        <taxon>Bacillati</taxon>
        <taxon>Bacillota</taxon>
        <taxon>Clostridia</taxon>
        <taxon>Eubacteriales</taxon>
        <taxon>Oscillospiraceae</taxon>
        <taxon>Ruthenibacterium</taxon>
    </lineage>
</organism>
<protein>
    <recommendedName>
        <fullName evidence="7">Dipeptide epimerase</fullName>
        <ecNumber evidence="7">5.1.1.-</ecNumber>
    </recommendedName>
</protein>
<dbReference type="CDD" id="cd03319">
    <property type="entry name" value="L-Ala-DL-Glu_epimerase"/>
    <property type="match status" value="1"/>
</dbReference>
<evidence type="ECO:0000259" key="8">
    <source>
        <dbReference type="SMART" id="SM00922"/>
    </source>
</evidence>
<keyword evidence="3 6" id="KW-0460">Magnesium</keyword>
<evidence type="ECO:0000256" key="2">
    <source>
        <dbReference type="ARBA" id="ARBA00022723"/>
    </source>
</evidence>
<comment type="cofactor">
    <cofactor evidence="6 7">
        <name>Mg(2+)</name>
        <dbReference type="ChEBI" id="CHEBI:18420"/>
    </cofactor>
    <text evidence="6 7">Binds 1 Mg(2+) ion per subunit.</text>
</comment>
<dbReference type="Proteomes" id="UP000032483">
    <property type="component" value="Unassembled WGS sequence"/>
</dbReference>
<dbReference type="GeneID" id="42855979"/>
<feature type="binding site" evidence="6">
    <location>
        <position position="190"/>
    </location>
    <ligand>
        <name>Mg(2+)</name>
        <dbReference type="ChEBI" id="CHEBI:18420"/>
    </ligand>
</feature>
<dbReference type="SFLD" id="SFLDS00001">
    <property type="entry name" value="Enolase"/>
    <property type="match status" value="1"/>
</dbReference>
<name>A0A0D8J447_9FIRM</name>
<dbReference type="GO" id="GO:0006518">
    <property type="term" value="P:peptide metabolic process"/>
    <property type="evidence" value="ECO:0007669"/>
    <property type="project" value="UniProtKB-ARBA"/>
</dbReference>
<keyword evidence="10" id="KW-1185">Reference proteome</keyword>
<feature type="binding site" evidence="6">
    <location>
        <position position="242"/>
    </location>
    <ligand>
        <name>Mg(2+)</name>
        <dbReference type="ChEBI" id="CHEBI:18420"/>
    </ligand>
</feature>
<feature type="domain" description="Mandelate racemase/muconate lactonizing enzyme C-terminal" evidence="8">
    <location>
        <begin position="140"/>
        <end position="237"/>
    </location>
</feature>
<feature type="binding site" evidence="6">
    <location>
        <position position="216"/>
    </location>
    <ligand>
        <name>Mg(2+)</name>
        <dbReference type="ChEBI" id="CHEBI:18420"/>
    </ligand>
</feature>
<dbReference type="PATRIC" id="fig|1550024.3.peg.1120"/>
<dbReference type="SUPFAM" id="SSF54826">
    <property type="entry name" value="Enolase N-terminal domain-like"/>
    <property type="match status" value="1"/>
</dbReference>
<keyword evidence="2 6" id="KW-0479">Metal-binding</keyword>
<dbReference type="SFLD" id="SFLDG00180">
    <property type="entry name" value="muconate_cycloisomerase"/>
    <property type="match status" value="1"/>
</dbReference>
<dbReference type="PANTHER" id="PTHR48073">
    <property type="entry name" value="O-SUCCINYLBENZOATE SYNTHASE-RELATED"/>
    <property type="match status" value="1"/>
</dbReference>
<gene>
    <name evidence="9" type="ORF">TQ39_04975</name>
</gene>
<reference evidence="9" key="1">
    <citation type="submission" date="2015-02" db="EMBL/GenBank/DDBJ databases">
        <title>A novel member of the family Ruminococcaceae isolated from human feces.</title>
        <authorList>
            <person name="Shkoporov A.N."/>
            <person name="Chaplin A.V."/>
            <person name="Motuzova O.V."/>
            <person name="Kafarskaia L.I."/>
            <person name="Khokhlova E.V."/>
            <person name="Efimov B.A."/>
        </authorList>
    </citation>
    <scope>NUCLEOTIDE SEQUENCE [LARGE SCALE GENOMIC DNA]</scope>
    <source>
        <strain evidence="9">585-1</strain>
    </source>
</reference>
<evidence type="ECO:0000256" key="3">
    <source>
        <dbReference type="ARBA" id="ARBA00022842"/>
    </source>
</evidence>
<dbReference type="GO" id="GO:0016855">
    <property type="term" value="F:racemase and epimerase activity, acting on amino acids and derivatives"/>
    <property type="evidence" value="ECO:0007669"/>
    <property type="project" value="UniProtKB-UniRule"/>
</dbReference>
<evidence type="ECO:0000256" key="1">
    <source>
        <dbReference type="ARBA" id="ARBA00008031"/>
    </source>
</evidence>
<dbReference type="PANTHER" id="PTHR48073:SF2">
    <property type="entry name" value="O-SUCCINYLBENZOATE SYNTHASE"/>
    <property type="match status" value="1"/>
</dbReference>
<dbReference type="Pfam" id="PF13378">
    <property type="entry name" value="MR_MLE_C"/>
    <property type="match status" value="1"/>
</dbReference>
<dbReference type="FunFam" id="3.30.390.10:FF:000009">
    <property type="entry name" value="Hydrophobic dipeptide epimerase"/>
    <property type="match status" value="1"/>
</dbReference>
<comment type="caution">
    <text evidence="9">The sequence shown here is derived from an EMBL/GenBank/DDBJ whole genome shotgun (WGS) entry which is preliminary data.</text>
</comment>
<dbReference type="SMART" id="SM00922">
    <property type="entry name" value="MR_MLE"/>
    <property type="match status" value="1"/>
</dbReference>
<dbReference type="InterPro" id="IPR029065">
    <property type="entry name" value="Enolase_C-like"/>
</dbReference>
<dbReference type="InterPro" id="IPR029017">
    <property type="entry name" value="Enolase-like_N"/>
</dbReference>
<dbReference type="InterPro" id="IPR036849">
    <property type="entry name" value="Enolase-like_C_sf"/>
</dbReference>
<dbReference type="Gene3D" id="3.30.390.10">
    <property type="entry name" value="Enolase-like, N-terminal domain"/>
    <property type="match status" value="1"/>
</dbReference>
<evidence type="ECO:0000256" key="5">
    <source>
        <dbReference type="PIRSR" id="PIRSR634603-1"/>
    </source>
</evidence>
<feature type="active site" description="Proton acceptor; specific for (S)-substrate epimerization" evidence="5">
    <location>
        <position position="266"/>
    </location>
</feature>
<dbReference type="InterPro" id="IPR034603">
    <property type="entry name" value="Dipeptide_epimerase"/>
</dbReference>
<dbReference type="SFLD" id="SFLDF00009">
    <property type="entry name" value="o-succinylbenzoate_synthase"/>
    <property type="match status" value="1"/>
</dbReference>
<dbReference type="GO" id="GO:0000287">
    <property type="term" value="F:magnesium ion binding"/>
    <property type="evidence" value="ECO:0007669"/>
    <property type="project" value="UniProtKB-ARBA"/>
</dbReference>
<dbReference type="RefSeq" id="WP_050004775.1">
    <property type="nucleotide sequence ID" value="NZ_CAUBPW010000025.1"/>
</dbReference>
<dbReference type="Pfam" id="PF02746">
    <property type="entry name" value="MR_MLE_N"/>
    <property type="match status" value="1"/>
</dbReference>
<comment type="similarity">
    <text evidence="1 7">Belongs to the mandelate racemase/muconate lactonizing enzyme family.</text>
</comment>
<dbReference type="EC" id="5.1.1.-" evidence="7"/>
<feature type="active site" description="Proton acceptor; specific for (R)-substrate epimerization" evidence="5">
    <location>
        <position position="162"/>
    </location>
</feature>
<dbReference type="SUPFAM" id="SSF51604">
    <property type="entry name" value="Enolase C-terminal domain-like"/>
    <property type="match status" value="1"/>
</dbReference>
<accession>A0A0D8J447</accession>
<dbReference type="InterPro" id="IPR013341">
    <property type="entry name" value="Mandelate_racemase_N_dom"/>
</dbReference>
<dbReference type="Gene3D" id="3.20.20.120">
    <property type="entry name" value="Enolase-like C-terminal domain"/>
    <property type="match status" value="1"/>
</dbReference>
<evidence type="ECO:0000313" key="10">
    <source>
        <dbReference type="Proteomes" id="UP000032483"/>
    </source>
</evidence>
<proteinExistence type="inferred from homology"/>
<sequence>MKITGVKIEKLLLELTSPFRVAFGTITHSENVMIKVTTDEGVTGYGEAAPLAFVTAETTDSVIAALELFRTGLIGMDPLDIEAVHAMMDGLMGGNSSAKCAVDLAMYDIRGKAAGMPVYKLLGGYSNTVLNDITVSIMEPQAMADKALSYVRDKGYRVLKVKVGADVNDDIRALTLIREAVGPDVRLRVDANQGYDVPTALKALNAFAALGVESVEQCLPAWNMEGAAYLRRKAPAIHLMLDESIHGPVDAARACRMDAADILNIKLMKCGGLYPAEQINALAQANGLTCMVGCMMETKLSITAGLSFVAAKKNVMDADLDSFMEYVGGETHFPGGFTHKGSDFVLCDAPGFGLDIDF</sequence>
<evidence type="ECO:0000256" key="4">
    <source>
        <dbReference type="ARBA" id="ARBA00023235"/>
    </source>
</evidence>
<evidence type="ECO:0000313" key="9">
    <source>
        <dbReference type="EMBL" id="KJF40583.1"/>
    </source>
</evidence>
<evidence type="ECO:0000256" key="7">
    <source>
        <dbReference type="RuleBase" id="RU366006"/>
    </source>
</evidence>
<evidence type="ECO:0000256" key="6">
    <source>
        <dbReference type="PIRSR" id="PIRSR634603-3"/>
    </source>
</evidence>
<dbReference type="AlphaFoldDB" id="A0A0D8J447"/>
<keyword evidence="4 7" id="KW-0413">Isomerase</keyword>